<comment type="caution">
    <text evidence="2">The sequence shown here is derived from an EMBL/GenBank/DDBJ whole genome shotgun (WGS) entry which is preliminary data.</text>
</comment>
<keyword evidence="1" id="KW-0732">Signal</keyword>
<protein>
    <recommendedName>
        <fullName evidence="4">Lipoprotein</fullName>
    </recommendedName>
</protein>
<name>A0ABN0TX18_9GAMM</name>
<keyword evidence="3" id="KW-1185">Reference proteome</keyword>
<evidence type="ECO:0000313" key="3">
    <source>
        <dbReference type="Proteomes" id="UP001501476"/>
    </source>
</evidence>
<dbReference type="EMBL" id="BAAADG010000018">
    <property type="protein sequence ID" value="GAA0232229.1"/>
    <property type="molecule type" value="Genomic_DNA"/>
</dbReference>
<evidence type="ECO:0000313" key="2">
    <source>
        <dbReference type="EMBL" id="GAA0232229.1"/>
    </source>
</evidence>
<feature type="chain" id="PRO_5047084569" description="Lipoprotein" evidence="1">
    <location>
        <begin position="27"/>
        <end position="171"/>
    </location>
</feature>
<feature type="signal peptide" evidence="1">
    <location>
        <begin position="1"/>
        <end position="26"/>
    </location>
</feature>
<organism evidence="2 3">
    <name type="scientific">Methylophaga marina</name>
    <dbReference type="NCBI Taxonomy" id="45495"/>
    <lineage>
        <taxon>Bacteria</taxon>
        <taxon>Pseudomonadati</taxon>
        <taxon>Pseudomonadota</taxon>
        <taxon>Gammaproteobacteria</taxon>
        <taxon>Thiotrichales</taxon>
        <taxon>Piscirickettsiaceae</taxon>
        <taxon>Methylophaga</taxon>
    </lineage>
</organism>
<dbReference type="RefSeq" id="WP_286306011.1">
    <property type="nucleotide sequence ID" value="NZ_AP027741.1"/>
</dbReference>
<evidence type="ECO:0008006" key="4">
    <source>
        <dbReference type="Google" id="ProtNLM"/>
    </source>
</evidence>
<sequence length="171" mass="20046">MRIHLTSPHRILKISLLMLFTLLLMGCDDTNAPSPQTPKRHQLTELSQKNINAYTNEMVSNYIKIQDQLIQHYQQAKQNKNTFEFIQYRNHAWTPEYISLKNKYSRDFKHNEPFLNGQPSAPLFTIYENLIYIGLDLKNGLLEDDEVRQQSALEAAKKDRELALSIQQQLK</sequence>
<gene>
    <name evidence="2" type="ORF">GCM10008964_24290</name>
</gene>
<proteinExistence type="predicted"/>
<dbReference type="PROSITE" id="PS51257">
    <property type="entry name" value="PROKAR_LIPOPROTEIN"/>
    <property type="match status" value="1"/>
</dbReference>
<reference evidence="2 3" key="1">
    <citation type="journal article" date="2019" name="Int. J. Syst. Evol. Microbiol.">
        <title>The Global Catalogue of Microorganisms (GCM) 10K type strain sequencing project: providing services to taxonomists for standard genome sequencing and annotation.</title>
        <authorList>
            <consortium name="The Broad Institute Genomics Platform"/>
            <consortium name="The Broad Institute Genome Sequencing Center for Infectious Disease"/>
            <person name="Wu L."/>
            <person name="Ma J."/>
        </authorList>
    </citation>
    <scope>NUCLEOTIDE SEQUENCE [LARGE SCALE GENOMIC DNA]</scope>
    <source>
        <strain evidence="2 3">JCM 6886</strain>
    </source>
</reference>
<accession>A0ABN0TX18</accession>
<dbReference type="Proteomes" id="UP001501476">
    <property type="component" value="Unassembled WGS sequence"/>
</dbReference>
<evidence type="ECO:0000256" key="1">
    <source>
        <dbReference type="SAM" id="SignalP"/>
    </source>
</evidence>